<reference evidence="3 4" key="2">
    <citation type="submission" date="2018-09" db="EMBL/GenBank/DDBJ databases">
        <title>A high-quality reference genome of wild soybean provides a powerful tool to mine soybean genomes.</title>
        <authorList>
            <person name="Xie M."/>
            <person name="Chung C.Y.L."/>
            <person name="Li M.-W."/>
            <person name="Wong F.-L."/>
            <person name="Chan T.-F."/>
            <person name="Lam H.-M."/>
        </authorList>
    </citation>
    <scope>NUCLEOTIDE SEQUENCE [LARGE SCALE GENOMIC DNA]</scope>
    <source>
        <strain evidence="4">cv. W05</strain>
        <tissue evidence="3">Hypocotyl of etiolated seedlings</tissue>
    </source>
</reference>
<proteinExistence type="predicted"/>
<dbReference type="AlphaFoldDB" id="A0A0B2QQW5"/>
<feature type="compositionally biased region" description="Acidic residues" evidence="1">
    <location>
        <begin position="107"/>
        <end position="132"/>
    </location>
</feature>
<evidence type="ECO:0000256" key="1">
    <source>
        <dbReference type="SAM" id="MobiDB-lite"/>
    </source>
</evidence>
<feature type="region of interest" description="Disordered" evidence="1">
    <location>
        <begin position="22"/>
        <end position="46"/>
    </location>
</feature>
<keyword evidence="4" id="KW-1185">Reference proteome</keyword>
<feature type="compositionally biased region" description="Low complexity" evidence="1">
    <location>
        <begin position="25"/>
        <end position="37"/>
    </location>
</feature>
<gene>
    <name evidence="3" type="ORF">D0Y65_024522</name>
    <name evidence="2" type="ORF">glysoja_033633</name>
</gene>
<dbReference type="Gramene" id="XM_028392724.1">
    <property type="protein sequence ID" value="XP_028248525.1"/>
    <property type="gene ID" value="LOC114425769"/>
</dbReference>
<evidence type="ECO:0000313" key="4">
    <source>
        <dbReference type="Proteomes" id="UP000289340"/>
    </source>
</evidence>
<reference evidence="2" key="1">
    <citation type="submission" date="2014-07" db="EMBL/GenBank/DDBJ databases">
        <title>Identification of a novel salt tolerance gene in wild soybean by whole-genome sequencing.</title>
        <authorList>
            <person name="Lam H.-M."/>
            <person name="Qi X."/>
            <person name="Li M.-W."/>
            <person name="Liu X."/>
            <person name="Xie M."/>
            <person name="Ni M."/>
            <person name="Xu X."/>
        </authorList>
    </citation>
    <scope>NUCLEOTIDE SEQUENCE [LARGE SCALE GENOMIC DNA]</scope>
    <source>
        <tissue evidence="2">Root</tissue>
    </source>
</reference>
<dbReference type="EMBL" id="KN655996">
    <property type="protein sequence ID" value="KHN23750.1"/>
    <property type="molecule type" value="Genomic_DNA"/>
</dbReference>
<sequence length="148" mass="16795">MNANLLRNLSFHARRLRFSPTPSIFSPTATAPTSFSSRSHVPDKPHSLLEDISNEELKRRVAKLQEGDAEAIPSVFEAILQRYLAGKPIEADEELMREILGKRALSEDEEDESDSDWEEIDDTDNDDEEDFDPGFNGRNGVDEGKYKR</sequence>
<accession>A0A0B2QQW5</accession>
<organism evidence="2">
    <name type="scientific">Glycine soja</name>
    <name type="common">Wild soybean</name>
    <dbReference type="NCBI Taxonomy" id="3848"/>
    <lineage>
        <taxon>Eukaryota</taxon>
        <taxon>Viridiplantae</taxon>
        <taxon>Streptophyta</taxon>
        <taxon>Embryophyta</taxon>
        <taxon>Tracheophyta</taxon>
        <taxon>Spermatophyta</taxon>
        <taxon>Magnoliopsida</taxon>
        <taxon>eudicotyledons</taxon>
        <taxon>Gunneridae</taxon>
        <taxon>Pentapetalae</taxon>
        <taxon>rosids</taxon>
        <taxon>fabids</taxon>
        <taxon>Fabales</taxon>
        <taxon>Fabaceae</taxon>
        <taxon>Papilionoideae</taxon>
        <taxon>50 kb inversion clade</taxon>
        <taxon>NPAAA clade</taxon>
        <taxon>indigoferoid/millettioid clade</taxon>
        <taxon>Phaseoleae</taxon>
        <taxon>Glycine</taxon>
        <taxon>Glycine subgen. Soja</taxon>
    </lineage>
</organism>
<evidence type="ECO:0000313" key="2">
    <source>
        <dbReference type="EMBL" id="KHN23750.1"/>
    </source>
</evidence>
<dbReference type="Proteomes" id="UP000053555">
    <property type="component" value="Unassembled WGS sequence"/>
</dbReference>
<dbReference type="EMBL" id="QZWG01000009">
    <property type="protein sequence ID" value="RZB92594.1"/>
    <property type="molecule type" value="Genomic_DNA"/>
</dbReference>
<feature type="region of interest" description="Disordered" evidence="1">
    <location>
        <begin position="101"/>
        <end position="148"/>
    </location>
</feature>
<dbReference type="Proteomes" id="UP000289340">
    <property type="component" value="Chromosome 9"/>
</dbReference>
<evidence type="ECO:0000313" key="3">
    <source>
        <dbReference type="EMBL" id="RZB92594.1"/>
    </source>
</evidence>
<protein>
    <submittedName>
        <fullName evidence="2">Uncharacterized protein</fullName>
    </submittedName>
</protein>
<name>A0A0B2QQW5_GLYSO</name>